<sequence length="113" mass="13577">MLSSIKEILDKNKLIFRFTNIKPFDVSTIQFEPIQTNINTLFSNTYTEFELNHRYETLMKDFKQEIFRSLASQIESNKDKLKSEYTLEDFIKKDSNSSLFKFKIIPKNKDFTW</sequence>
<protein>
    <submittedName>
        <fullName evidence="1">Uncharacterized protein</fullName>
    </submittedName>
</protein>
<dbReference type="KEGG" id="mala:NCTC10135_00712"/>
<dbReference type="Proteomes" id="UP000259864">
    <property type="component" value="Chromosome 1"/>
</dbReference>
<proteinExistence type="predicted"/>
<gene>
    <name evidence="1" type="ORF">NCTC10135_00712</name>
</gene>
<dbReference type="AlphaFoldDB" id="A0A3B0PA60"/>
<dbReference type="EMBL" id="LS991949">
    <property type="protein sequence ID" value="SYV90194.1"/>
    <property type="molecule type" value="Genomic_DNA"/>
</dbReference>
<organism evidence="1 2">
    <name type="scientific">Metamycoplasma alkalescens</name>
    <dbReference type="NCBI Taxonomy" id="45363"/>
    <lineage>
        <taxon>Bacteria</taxon>
        <taxon>Bacillati</taxon>
        <taxon>Mycoplasmatota</taxon>
        <taxon>Mycoplasmoidales</taxon>
        <taxon>Metamycoplasmataceae</taxon>
        <taxon>Metamycoplasma</taxon>
    </lineage>
</organism>
<accession>A0A3B0PA60</accession>
<evidence type="ECO:0000313" key="1">
    <source>
        <dbReference type="EMBL" id="SYV90194.1"/>
    </source>
</evidence>
<evidence type="ECO:0000313" key="2">
    <source>
        <dbReference type="Proteomes" id="UP000259864"/>
    </source>
</evidence>
<feature type="non-terminal residue" evidence="1">
    <location>
        <position position="113"/>
    </location>
</feature>
<reference evidence="2" key="1">
    <citation type="submission" date="2018-06" db="EMBL/GenBank/DDBJ databases">
        <authorList>
            <consortium name="Pathogen Informatics"/>
        </authorList>
    </citation>
    <scope>NUCLEOTIDE SEQUENCE [LARGE SCALE GENOMIC DNA]</scope>
    <source>
        <strain evidence="2">NCTC10135</strain>
    </source>
</reference>
<name>A0A3B0PA60_9BACT</name>